<sequence>MPTDVSVTAEAIVAISREPPRGLVAGETVDAPIVGESKCSWETSPAEHVASNVHGDVSVVQLSSSDVLVKRPEHTEVTSKSVQVDVADLALQSGDLTLAEELAGVVRQELKDHYEREELVPIGFSMFDPVIIEGVCKGKQYVMSRNVSKTMLLVIQKRWLPSTEFPPMVMSASLNMSHPIDDSKVIEKISVYNL</sequence>
<dbReference type="EMBL" id="DUZY01000005">
    <property type="protein sequence ID" value="DAD39016.1"/>
    <property type="molecule type" value="Genomic_DNA"/>
</dbReference>
<dbReference type="AlphaFoldDB" id="A0A822Z7Q5"/>
<name>A0A822Z7Q5_NELNU</name>
<keyword evidence="2" id="KW-1185">Reference proteome</keyword>
<dbReference type="Proteomes" id="UP000607653">
    <property type="component" value="Unassembled WGS sequence"/>
</dbReference>
<protein>
    <submittedName>
        <fullName evidence="1">Uncharacterized protein</fullName>
    </submittedName>
</protein>
<accession>A0A822Z7Q5</accession>
<evidence type="ECO:0000313" key="2">
    <source>
        <dbReference type="Proteomes" id="UP000607653"/>
    </source>
</evidence>
<organism evidence="1 2">
    <name type="scientific">Nelumbo nucifera</name>
    <name type="common">Sacred lotus</name>
    <dbReference type="NCBI Taxonomy" id="4432"/>
    <lineage>
        <taxon>Eukaryota</taxon>
        <taxon>Viridiplantae</taxon>
        <taxon>Streptophyta</taxon>
        <taxon>Embryophyta</taxon>
        <taxon>Tracheophyta</taxon>
        <taxon>Spermatophyta</taxon>
        <taxon>Magnoliopsida</taxon>
        <taxon>Proteales</taxon>
        <taxon>Nelumbonaceae</taxon>
        <taxon>Nelumbo</taxon>
    </lineage>
</organism>
<proteinExistence type="predicted"/>
<evidence type="ECO:0000313" key="1">
    <source>
        <dbReference type="EMBL" id="DAD39016.1"/>
    </source>
</evidence>
<comment type="caution">
    <text evidence="1">The sequence shown here is derived from an EMBL/GenBank/DDBJ whole genome shotgun (WGS) entry which is preliminary data.</text>
</comment>
<gene>
    <name evidence="1" type="ORF">HUJ06_013339</name>
</gene>
<reference evidence="1 2" key="1">
    <citation type="journal article" date="2020" name="Mol. Biol. Evol.">
        <title>Distinct Expression and Methylation Patterns for Genes with Different Fates following a Single Whole-Genome Duplication in Flowering Plants.</title>
        <authorList>
            <person name="Shi T."/>
            <person name="Rahmani R.S."/>
            <person name="Gugger P.F."/>
            <person name="Wang M."/>
            <person name="Li H."/>
            <person name="Zhang Y."/>
            <person name="Li Z."/>
            <person name="Wang Q."/>
            <person name="Van de Peer Y."/>
            <person name="Marchal K."/>
            <person name="Chen J."/>
        </authorList>
    </citation>
    <scope>NUCLEOTIDE SEQUENCE [LARGE SCALE GENOMIC DNA]</scope>
    <source>
        <tissue evidence="1">Leaf</tissue>
    </source>
</reference>